<sequence>MTKSKRKKPSSNERIRTTSKKTRNHHKRKATAVRKKTTRYGRKRKRKNYKKIMLELTITLIISSILFLLLSFFTFSLPKMEGYSMMTTLEDRDRLFVNKLGAVKRFSLVYYKDPVSGAKSIRRIIGLPFESLYYKNDQLFINDTETVERFIDKQLTTSKNSNSTFTKDFSLNEVLGNLQVPKGKYFVLGDNRSYATDSRTFGYIDEKDIIGVIELRIFPLHRMTHF</sequence>
<dbReference type="AlphaFoldDB" id="A0AAQ3WBI3"/>
<dbReference type="CDD" id="cd06530">
    <property type="entry name" value="S26_SPase_I"/>
    <property type="match status" value="1"/>
</dbReference>
<dbReference type="Pfam" id="PF10502">
    <property type="entry name" value="Peptidase_S26"/>
    <property type="match status" value="1"/>
</dbReference>
<proteinExistence type="inferred from homology"/>
<dbReference type="Gene3D" id="2.10.109.10">
    <property type="entry name" value="Umud Fragment, subunit A"/>
    <property type="match status" value="1"/>
</dbReference>
<feature type="transmembrane region" description="Helical" evidence="3">
    <location>
        <begin position="52"/>
        <end position="75"/>
    </location>
</feature>
<keyword evidence="3" id="KW-0378">Hydrolase</keyword>
<feature type="domain" description="Peptidase S26" evidence="5">
    <location>
        <begin position="55"/>
        <end position="217"/>
    </location>
</feature>
<evidence type="ECO:0000256" key="2">
    <source>
        <dbReference type="ARBA" id="ARBA00009370"/>
    </source>
</evidence>
<gene>
    <name evidence="6" type="ORF">A5821_002132</name>
</gene>
<dbReference type="PRINTS" id="PR00727">
    <property type="entry name" value="LEADERPTASE"/>
</dbReference>
<name>A0AAQ3WBI3_9ENTE</name>
<comment type="catalytic activity">
    <reaction evidence="3">
        <text>Cleavage of hydrophobic, N-terminal signal or leader sequences from secreted and periplasmic proteins.</text>
        <dbReference type="EC" id="3.4.21.89"/>
    </reaction>
</comment>
<comment type="subcellular location">
    <subcellularLocation>
        <location evidence="1">Cell membrane</location>
        <topology evidence="1">Single-pass type II membrane protein</topology>
    </subcellularLocation>
    <subcellularLocation>
        <location evidence="3">Membrane</location>
        <topology evidence="3">Single-pass type II membrane protein</topology>
    </subcellularLocation>
</comment>
<evidence type="ECO:0000256" key="3">
    <source>
        <dbReference type="RuleBase" id="RU362042"/>
    </source>
</evidence>
<feature type="compositionally biased region" description="Basic residues" evidence="4">
    <location>
        <begin position="17"/>
        <end position="44"/>
    </location>
</feature>
<accession>A0AAQ3WBI3</accession>
<keyword evidence="3" id="KW-0472">Membrane</keyword>
<keyword evidence="3" id="KW-1133">Transmembrane helix</keyword>
<keyword evidence="3" id="KW-0812">Transmembrane</keyword>
<dbReference type="RefSeq" id="WP_422392077.1">
    <property type="nucleotide sequence ID" value="NZ_CP147244.1"/>
</dbReference>
<keyword evidence="3" id="KW-0645">Protease</keyword>
<reference evidence="6" key="2">
    <citation type="submission" date="2024-03" db="EMBL/GenBank/DDBJ databases">
        <title>The Genome Sequence of Enterococcus sp. DIV0205d.</title>
        <authorList>
            <consortium name="The Broad Institute Genomics Platform"/>
            <consortium name="The Broad Institute Microbial Omics Core"/>
            <consortium name="The Broad Institute Genomic Center for Infectious Diseases"/>
            <person name="Earl A."/>
            <person name="Manson A."/>
            <person name="Gilmore M."/>
            <person name="Schwartman J."/>
            <person name="Shea T."/>
            <person name="Abouelleil A."/>
            <person name="Cao P."/>
            <person name="Chapman S."/>
            <person name="Cusick C."/>
            <person name="Young S."/>
            <person name="Neafsey D."/>
            <person name="Nusbaum C."/>
            <person name="Birren B."/>
        </authorList>
    </citation>
    <scope>NUCLEOTIDE SEQUENCE</scope>
    <source>
        <strain evidence="6">7F3_DIV0205</strain>
    </source>
</reference>
<comment type="similarity">
    <text evidence="2 3">Belongs to the peptidase S26 family.</text>
</comment>
<dbReference type="GO" id="GO:0009003">
    <property type="term" value="F:signal peptidase activity"/>
    <property type="evidence" value="ECO:0007669"/>
    <property type="project" value="UniProtKB-EC"/>
</dbReference>
<evidence type="ECO:0000259" key="5">
    <source>
        <dbReference type="Pfam" id="PF10502"/>
    </source>
</evidence>
<protein>
    <recommendedName>
        <fullName evidence="3">Signal peptidase I</fullName>
        <ecNumber evidence="3">3.4.21.89</ecNumber>
    </recommendedName>
</protein>
<dbReference type="InterPro" id="IPR036286">
    <property type="entry name" value="LexA/Signal_pep-like_sf"/>
</dbReference>
<keyword evidence="7" id="KW-1185">Reference proteome</keyword>
<dbReference type="InterPro" id="IPR019533">
    <property type="entry name" value="Peptidase_S26"/>
</dbReference>
<organism evidence="6 7">
    <name type="scientific">Candidatus Enterococcus palustris</name>
    <dbReference type="NCBI Taxonomy" id="1834189"/>
    <lineage>
        <taxon>Bacteria</taxon>
        <taxon>Bacillati</taxon>
        <taxon>Bacillota</taxon>
        <taxon>Bacilli</taxon>
        <taxon>Lactobacillales</taxon>
        <taxon>Enterococcaceae</taxon>
        <taxon>Enterococcus</taxon>
    </lineage>
</organism>
<dbReference type="PANTHER" id="PTHR43390:SF1">
    <property type="entry name" value="CHLOROPLAST PROCESSING PEPTIDASE"/>
    <property type="match status" value="1"/>
</dbReference>
<evidence type="ECO:0000313" key="6">
    <source>
        <dbReference type="EMBL" id="WYK01006.1"/>
    </source>
</evidence>
<dbReference type="EC" id="3.4.21.89" evidence="3"/>
<dbReference type="GO" id="GO:0006465">
    <property type="term" value="P:signal peptide processing"/>
    <property type="evidence" value="ECO:0007669"/>
    <property type="project" value="InterPro"/>
</dbReference>
<dbReference type="GO" id="GO:0005886">
    <property type="term" value="C:plasma membrane"/>
    <property type="evidence" value="ECO:0007669"/>
    <property type="project" value="UniProtKB-SubCell"/>
</dbReference>
<dbReference type="GO" id="GO:0004252">
    <property type="term" value="F:serine-type endopeptidase activity"/>
    <property type="evidence" value="ECO:0007669"/>
    <property type="project" value="InterPro"/>
</dbReference>
<evidence type="ECO:0000313" key="7">
    <source>
        <dbReference type="Proteomes" id="UP000194948"/>
    </source>
</evidence>
<dbReference type="PANTHER" id="PTHR43390">
    <property type="entry name" value="SIGNAL PEPTIDASE I"/>
    <property type="match status" value="1"/>
</dbReference>
<dbReference type="EMBL" id="CP147244">
    <property type="protein sequence ID" value="WYK01006.1"/>
    <property type="molecule type" value="Genomic_DNA"/>
</dbReference>
<evidence type="ECO:0000256" key="4">
    <source>
        <dbReference type="SAM" id="MobiDB-lite"/>
    </source>
</evidence>
<dbReference type="Proteomes" id="UP000194948">
    <property type="component" value="Chromosome"/>
</dbReference>
<dbReference type="SUPFAM" id="SSF51306">
    <property type="entry name" value="LexA/Signal peptidase"/>
    <property type="match status" value="1"/>
</dbReference>
<reference evidence="6" key="1">
    <citation type="submission" date="2017-05" db="EMBL/GenBank/DDBJ databases">
        <authorList>
            <consortium name="The Broad Institute Genomics Platform"/>
            <consortium name="The Broad Institute Genomic Center for Infectious Diseases"/>
            <person name="Earl A."/>
            <person name="Manson A."/>
            <person name="Schwartman J."/>
            <person name="Gilmore M."/>
            <person name="Abouelleil A."/>
            <person name="Cao P."/>
            <person name="Chapman S."/>
            <person name="Cusick C."/>
            <person name="Shea T."/>
            <person name="Young S."/>
            <person name="Neafsey D."/>
            <person name="Nusbaum C."/>
            <person name="Birren B."/>
        </authorList>
    </citation>
    <scope>NUCLEOTIDE SEQUENCE</scope>
    <source>
        <strain evidence="6">7F3_DIV0205</strain>
    </source>
</reference>
<dbReference type="InterPro" id="IPR000223">
    <property type="entry name" value="Pept_S26A_signal_pept_1"/>
</dbReference>
<feature type="region of interest" description="Disordered" evidence="4">
    <location>
        <begin position="1"/>
        <end position="44"/>
    </location>
</feature>
<dbReference type="NCBIfam" id="TIGR02227">
    <property type="entry name" value="sigpep_I_bact"/>
    <property type="match status" value="1"/>
</dbReference>
<evidence type="ECO:0000256" key="1">
    <source>
        <dbReference type="ARBA" id="ARBA00004401"/>
    </source>
</evidence>